<dbReference type="RefSeq" id="WP_345702717.1">
    <property type="nucleotide sequence ID" value="NZ_BAABJP010000007.1"/>
</dbReference>
<keyword evidence="2" id="KW-1185">Reference proteome</keyword>
<dbReference type="Proteomes" id="UP001428817">
    <property type="component" value="Unassembled WGS sequence"/>
</dbReference>
<protein>
    <submittedName>
        <fullName evidence="1">Uncharacterized protein</fullName>
    </submittedName>
</protein>
<name>A0ABP9PVV2_9PSEU</name>
<gene>
    <name evidence="1" type="ORF">GCM10023321_21060</name>
</gene>
<dbReference type="EMBL" id="BAABJP010000007">
    <property type="protein sequence ID" value="GAA5152411.1"/>
    <property type="molecule type" value="Genomic_DNA"/>
</dbReference>
<evidence type="ECO:0000313" key="1">
    <source>
        <dbReference type="EMBL" id="GAA5152411.1"/>
    </source>
</evidence>
<sequence length="46" mass="5419">MRYQQTLRMERAEQLIGQGESVELAARAVGFQDARMPRRLRSRERA</sequence>
<organism evidence="1 2">
    <name type="scientific">Pseudonocardia eucalypti</name>
    <dbReference type="NCBI Taxonomy" id="648755"/>
    <lineage>
        <taxon>Bacteria</taxon>
        <taxon>Bacillati</taxon>
        <taxon>Actinomycetota</taxon>
        <taxon>Actinomycetes</taxon>
        <taxon>Pseudonocardiales</taxon>
        <taxon>Pseudonocardiaceae</taxon>
        <taxon>Pseudonocardia</taxon>
    </lineage>
</organism>
<reference evidence="2" key="1">
    <citation type="journal article" date="2019" name="Int. J. Syst. Evol. Microbiol.">
        <title>The Global Catalogue of Microorganisms (GCM) 10K type strain sequencing project: providing services to taxonomists for standard genome sequencing and annotation.</title>
        <authorList>
            <consortium name="The Broad Institute Genomics Platform"/>
            <consortium name="The Broad Institute Genome Sequencing Center for Infectious Disease"/>
            <person name="Wu L."/>
            <person name="Ma J."/>
        </authorList>
    </citation>
    <scope>NUCLEOTIDE SEQUENCE [LARGE SCALE GENOMIC DNA]</scope>
    <source>
        <strain evidence="2">JCM 18303</strain>
    </source>
</reference>
<comment type="caution">
    <text evidence="1">The sequence shown here is derived from an EMBL/GenBank/DDBJ whole genome shotgun (WGS) entry which is preliminary data.</text>
</comment>
<proteinExistence type="predicted"/>
<evidence type="ECO:0000313" key="2">
    <source>
        <dbReference type="Proteomes" id="UP001428817"/>
    </source>
</evidence>
<accession>A0ABP9PVV2</accession>